<comment type="similarity">
    <text evidence="1">Belongs to the AB hydrolase superfamily.</text>
</comment>
<dbReference type="GO" id="GO:0016787">
    <property type="term" value="F:hydrolase activity"/>
    <property type="evidence" value="ECO:0007669"/>
    <property type="project" value="UniProtKB-KW"/>
</dbReference>
<dbReference type="PANTHER" id="PTHR43798">
    <property type="entry name" value="MONOACYLGLYCEROL LIPASE"/>
    <property type="match status" value="1"/>
</dbReference>
<evidence type="ECO:0000256" key="2">
    <source>
        <dbReference type="ARBA" id="ARBA00022801"/>
    </source>
</evidence>
<dbReference type="STRING" id="1965070.A0A3S3NEL7"/>
<evidence type="ECO:0000259" key="3">
    <source>
        <dbReference type="Pfam" id="PF00561"/>
    </source>
</evidence>
<evidence type="ECO:0000256" key="1">
    <source>
        <dbReference type="ARBA" id="ARBA00008645"/>
    </source>
</evidence>
<gene>
    <name evidence="4" type="ORF">B4U79_14273</name>
</gene>
<comment type="caution">
    <text evidence="4">The sequence shown here is derived from an EMBL/GenBank/DDBJ whole genome shotgun (WGS) entry which is preliminary data.</text>
</comment>
<dbReference type="SUPFAM" id="SSF53474">
    <property type="entry name" value="alpha/beta-Hydrolases"/>
    <property type="match status" value="1"/>
</dbReference>
<dbReference type="Pfam" id="PF00561">
    <property type="entry name" value="Abhydrolase_1"/>
    <property type="match status" value="1"/>
</dbReference>
<evidence type="ECO:0000313" key="5">
    <source>
        <dbReference type="Proteomes" id="UP000285301"/>
    </source>
</evidence>
<keyword evidence="2 4" id="KW-0378">Hydrolase</keyword>
<proteinExistence type="inferred from homology"/>
<dbReference type="EMBL" id="NCKU01009849">
    <property type="protein sequence ID" value="RWS01100.1"/>
    <property type="molecule type" value="Genomic_DNA"/>
</dbReference>
<dbReference type="Gene3D" id="3.40.50.1820">
    <property type="entry name" value="alpha/beta hydrolase"/>
    <property type="match status" value="1"/>
</dbReference>
<keyword evidence="5" id="KW-1185">Reference proteome</keyword>
<dbReference type="GO" id="GO:0016020">
    <property type="term" value="C:membrane"/>
    <property type="evidence" value="ECO:0007669"/>
    <property type="project" value="TreeGrafter"/>
</dbReference>
<dbReference type="InterPro" id="IPR000073">
    <property type="entry name" value="AB_hydrolase_1"/>
</dbReference>
<dbReference type="Proteomes" id="UP000285301">
    <property type="component" value="Unassembled WGS sequence"/>
</dbReference>
<name>A0A3S3NEL7_9ACAR</name>
<dbReference type="InterPro" id="IPR029058">
    <property type="entry name" value="AB_hydrolase_fold"/>
</dbReference>
<protein>
    <submittedName>
        <fullName evidence="4">Putative serine hydrolase-like protein</fullName>
    </submittedName>
</protein>
<evidence type="ECO:0000313" key="4">
    <source>
        <dbReference type="EMBL" id="RWS01100.1"/>
    </source>
</evidence>
<reference evidence="4 5" key="1">
    <citation type="journal article" date="2018" name="Gigascience">
        <title>Genomes of trombidid mites reveal novel predicted allergens and laterally-transferred genes associated with secondary metabolism.</title>
        <authorList>
            <person name="Dong X."/>
            <person name="Chaisiri K."/>
            <person name="Xia D."/>
            <person name="Armstrong S.D."/>
            <person name="Fang Y."/>
            <person name="Donnelly M.J."/>
            <person name="Kadowaki T."/>
            <person name="McGarry J.W."/>
            <person name="Darby A.C."/>
            <person name="Makepeace B.L."/>
        </authorList>
    </citation>
    <scope>NUCLEOTIDE SEQUENCE [LARGE SCALE GENOMIC DNA]</scope>
    <source>
        <strain evidence="4">UoL-WK</strain>
    </source>
</reference>
<dbReference type="OrthoDB" id="190201at2759"/>
<dbReference type="PRINTS" id="PR00412">
    <property type="entry name" value="EPOXHYDRLASE"/>
</dbReference>
<dbReference type="InterPro" id="IPR050266">
    <property type="entry name" value="AB_hydrolase_sf"/>
</dbReference>
<dbReference type="PRINTS" id="PR00111">
    <property type="entry name" value="ABHYDROLASE"/>
</dbReference>
<dbReference type="PANTHER" id="PTHR43798:SF14">
    <property type="entry name" value="SERINE HYDROLASE-LIKE PROTEIN DDB_G0286239"/>
    <property type="match status" value="1"/>
</dbReference>
<accession>A0A3S3NEL7</accession>
<dbReference type="AlphaFoldDB" id="A0A3S3NEL7"/>
<feature type="domain" description="AB hydrolase-1" evidence="3">
    <location>
        <begin position="32"/>
        <end position="289"/>
    </location>
</feature>
<organism evidence="4 5">
    <name type="scientific">Dinothrombium tinctorium</name>
    <dbReference type="NCBI Taxonomy" id="1965070"/>
    <lineage>
        <taxon>Eukaryota</taxon>
        <taxon>Metazoa</taxon>
        <taxon>Ecdysozoa</taxon>
        <taxon>Arthropoda</taxon>
        <taxon>Chelicerata</taxon>
        <taxon>Arachnida</taxon>
        <taxon>Acari</taxon>
        <taxon>Acariformes</taxon>
        <taxon>Trombidiformes</taxon>
        <taxon>Prostigmata</taxon>
        <taxon>Anystina</taxon>
        <taxon>Parasitengona</taxon>
        <taxon>Trombidioidea</taxon>
        <taxon>Trombidiidae</taxon>
        <taxon>Dinothrombium</taxon>
    </lineage>
</organism>
<dbReference type="InterPro" id="IPR000639">
    <property type="entry name" value="Epox_hydrolase-like"/>
</dbReference>
<sequence>MPSEWIETKIPIQYGYISAKVWGMKTANSIDVVAIHGFLDNCGSFDRLIPLLNEDYYVVAIDLPGHGLSSKLPEGIPYTDPTWIIALQAVLDHFNFGELTLLGHSLGVCIALYYASLFPNRVKTIIALDTILPTWIKPAEIPNEMAKSYKYFNDLCTKKATIKPNFDPSMAAKLVVAAHKMFGELTEDEAKILMQRSTQPTEDGKRVVFTKDDRLNCTLSSLPFKSHFEMVKDYYRRIKCNLLLIRGSKGLVDVTKRKIKETVDMLEKNCESFKSVLVKGGHFFVLTNPEEVAPIIHEFINNLYK</sequence>